<dbReference type="EMBL" id="CP018335">
    <property type="protein sequence ID" value="APM40637.1"/>
    <property type="molecule type" value="Genomic_DNA"/>
</dbReference>
<dbReference type="Pfam" id="PF04647">
    <property type="entry name" value="AgrB"/>
    <property type="match status" value="1"/>
</dbReference>
<keyword evidence="4 8" id="KW-0812">Transmembrane</keyword>
<dbReference type="GO" id="GO:0008233">
    <property type="term" value="F:peptidase activity"/>
    <property type="evidence" value="ECO:0007669"/>
    <property type="project" value="UniProtKB-KW"/>
</dbReference>
<evidence type="ECO:0000313" key="9">
    <source>
        <dbReference type="EMBL" id="APM40637.1"/>
    </source>
</evidence>
<organism evidence="9 10">
    <name type="scientific">Clostridium kluyveri</name>
    <dbReference type="NCBI Taxonomy" id="1534"/>
    <lineage>
        <taxon>Bacteria</taxon>
        <taxon>Bacillati</taxon>
        <taxon>Bacillota</taxon>
        <taxon>Clostridia</taxon>
        <taxon>Eubacteriales</taxon>
        <taxon>Clostridiaceae</taxon>
        <taxon>Clostridium</taxon>
    </lineage>
</organism>
<feature type="transmembrane region" description="Helical" evidence="8">
    <location>
        <begin position="78"/>
        <end position="95"/>
    </location>
</feature>
<dbReference type="RefSeq" id="WP_073540211.1">
    <property type="nucleotide sequence ID" value="NZ_CP018335.1"/>
</dbReference>
<name>A0A1L5FCD7_CLOKL</name>
<dbReference type="SMART" id="SM00793">
    <property type="entry name" value="AgrB"/>
    <property type="match status" value="1"/>
</dbReference>
<protein>
    <submittedName>
        <fullName evidence="9">Accessory regulator AgrB</fullName>
    </submittedName>
</protein>
<reference evidence="9 10" key="1">
    <citation type="submission" date="2016-12" db="EMBL/GenBank/DDBJ databases">
        <title>Complete genome sequence of Clostridium kluyveri JZZ isolated from the pit mud of a Chinese flavor liquor-making factory.</title>
        <authorList>
            <person name="Wang Y."/>
        </authorList>
    </citation>
    <scope>NUCLEOTIDE SEQUENCE [LARGE SCALE GENOMIC DNA]</scope>
    <source>
        <strain evidence="9 10">JZZ</strain>
    </source>
</reference>
<evidence type="ECO:0000256" key="6">
    <source>
        <dbReference type="ARBA" id="ARBA00022989"/>
    </source>
</evidence>
<keyword evidence="2" id="KW-0673">Quorum sensing</keyword>
<evidence type="ECO:0000256" key="2">
    <source>
        <dbReference type="ARBA" id="ARBA00022654"/>
    </source>
</evidence>
<evidence type="ECO:0000256" key="7">
    <source>
        <dbReference type="ARBA" id="ARBA00023136"/>
    </source>
</evidence>
<dbReference type="AlphaFoldDB" id="A0A1L5FCD7"/>
<feature type="transmembrane region" description="Helical" evidence="8">
    <location>
        <begin position="41"/>
        <end position="66"/>
    </location>
</feature>
<dbReference type="InterPro" id="IPR006741">
    <property type="entry name" value="AgrB"/>
</dbReference>
<keyword evidence="7 8" id="KW-0472">Membrane</keyword>
<feature type="transmembrane region" description="Helical" evidence="8">
    <location>
        <begin position="143"/>
        <end position="159"/>
    </location>
</feature>
<dbReference type="Proteomes" id="UP000184604">
    <property type="component" value="Chromosome"/>
</dbReference>
<proteinExistence type="predicted"/>
<dbReference type="GO" id="GO:0016020">
    <property type="term" value="C:membrane"/>
    <property type="evidence" value="ECO:0007669"/>
    <property type="project" value="InterPro"/>
</dbReference>
<accession>A0A1L5FCD7</accession>
<gene>
    <name evidence="9" type="ORF">BS101_18860</name>
</gene>
<keyword evidence="6 8" id="KW-1133">Transmembrane helix</keyword>
<evidence type="ECO:0000256" key="4">
    <source>
        <dbReference type="ARBA" id="ARBA00022692"/>
    </source>
</evidence>
<evidence type="ECO:0000256" key="1">
    <source>
        <dbReference type="ARBA" id="ARBA00022475"/>
    </source>
</evidence>
<feature type="transmembrane region" description="Helical" evidence="8">
    <location>
        <begin position="165"/>
        <end position="183"/>
    </location>
</feature>
<sequence>MNKLISCVVSKISETNPQFSDLELKKIAYGLECILDEITKIIPYFIIFWIFSLHKYYLVILIFFCPIRLFTGGYHAKTYWGCFFITFIIFTAIILMGKYILINNIILIVLLIISFIFVWIFAPVDNINKRIKSEQWRRKVKHISMIITFCLSVFCYFLPQPFLNTAVISITFSVALMVLGKIIDLKIS</sequence>
<keyword evidence="1" id="KW-1003">Cell membrane</keyword>
<evidence type="ECO:0000256" key="3">
    <source>
        <dbReference type="ARBA" id="ARBA00022670"/>
    </source>
</evidence>
<dbReference type="GO" id="GO:0009372">
    <property type="term" value="P:quorum sensing"/>
    <property type="evidence" value="ECO:0007669"/>
    <property type="project" value="UniProtKB-KW"/>
</dbReference>
<evidence type="ECO:0000313" key="10">
    <source>
        <dbReference type="Proteomes" id="UP000184604"/>
    </source>
</evidence>
<keyword evidence="5" id="KW-0378">Hydrolase</keyword>
<dbReference type="OrthoDB" id="9815055at2"/>
<keyword evidence="3" id="KW-0645">Protease</keyword>
<evidence type="ECO:0000256" key="5">
    <source>
        <dbReference type="ARBA" id="ARBA00022801"/>
    </source>
</evidence>
<feature type="transmembrane region" description="Helical" evidence="8">
    <location>
        <begin position="101"/>
        <end position="122"/>
    </location>
</feature>
<dbReference type="GO" id="GO:0006508">
    <property type="term" value="P:proteolysis"/>
    <property type="evidence" value="ECO:0007669"/>
    <property type="project" value="UniProtKB-KW"/>
</dbReference>
<evidence type="ECO:0000256" key="8">
    <source>
        <dbReference type="SAM" id="Phobius"/>
    </source>
</evidence>